<proteinExistence type="inferred from homology"/>
<dbReference type="Proteomes" id="UP000226712">
    <property type="component" value="Unassembled WGS sequence"/>
</dbReference>
<feature type="compositionally biased region" description="Basic residues" evidence="8">
    <location>
        <begin position="12"/>
        <end position="31"/>
    </location>
</feature>
<dbReference type="InterPro" id="IPR006032">
    <property type="entry name" value="Ribosomal_uS12"/>
</dbReference>
<dbReference type="PIRSF" id="PIRSF002133">
    <property type="entry name" value="Ribosomal_S12/S23"/>
    <property type="match status" value="1"/>
</dbReference>
<dbReference type="NCBIfam" id="TIGR00982">
    <property type="entry name" value="uS12_E_A"/>
    <property type="match status" value="1"/>
</dbReference>
<comment type="subunit">
    <text evidence="7">Part of the 30S ribosomal subunit.</text>
</comment>
<dbReference type="Gene3D" id="2.40.50.140">
    <property type="entry name" value="Nucleic acid-binding proteins"/>
    <property type="match status" value="1"/>
</dbReference>
<comment type="similarity">
    <text evidence="1 6">Belongs to the universal ribosomal protein uS12 family.</text>
</comment>
<evidence type="ECO:0000313" key="9">
    <source>
        <dbReference type="EMBL" id="MAG17884.1"/>
    </source>
</evidence>
<dbReference type="AlphaFoldDB" id="A0A2D6LP70"/>
<dbReference type="EMBL" id="NZBD01000002">
    <property type="protein sequence ID" value="MAG17884.1"/>
    <property type="molecule type" value="Genomic_DNA"/>
</dbReference>
<feature type="region of interest" description="Disordered" evidence="8">
    <location>
        <begin position="1"/>
        <end position="41"/>
    </location>
</feature>
<dbReference type="InterPro" id="IPR012340">
    <property type="entry name" value="NA-bd_OB-fold"/>
</dbReference>
<keyword evidence="7" id="KW-0699">rRNA-binding</keyword>
<dbReference type="GO" id="GO:0006412">
    <property type="term" value="P:translation"/>
    <property type="evidence" value="ECO:0007669"/>
    <property type="project" value="UniProtKB-UniRule"/>
</dbReference>
<gene>
    <name evidence="9" type="ORF">CL944_00210</name>
</gene>
<evidence type="ECO:0000256" key="7">
    <source>
        <dbReference type="RuleBase" id="RU004490"/>
    </source>
</evidence>
<evidence type="ECO:0000256" key="1">
    <source>
        <dbReference type="ARBA" id="ARBA00005657"/>
    </source>
</evidence>
<dbReference type="GO" id="GO:0015935">
    <property type="term" value="C:small ribosomal subunit"/>
    <property type="evidence" value="ECO:0007669"/>
    <property type="project" value="UniProtKB-UniRule"/>
</dbReference>
<evidence type="ECO:0000256" key="6">
    <source>
        <dbReference type="RuleBase" id="RU003622"/>
    </source>
</evidence>
<keyword evidence="2 6" id="KW-0689">Ribosomal protein</keyword>
<organism evidence="9 10">
    <name type="scientific">Candidatus Iainarchaeum sp</name>
    <dbReference type="NCBI Taxonomy" id="3101447"/>
    <lineage>
        <taxon>Archaea</taxon>
        <taxon>Candidatus Iainarchaeota</taxon>
        <taxon>Candidatus Iainarchaeia</taxon>
        <taxon>Candidatus Iainarchaeales</taxon>
        <taxon>Candidatus Iainarchaeaceae</taxon>
        <taxon>Candidatus Iainarchaeum</taxon>
    </lineage>
</organism>
<accession>A0A2D6LP70</accession>
<name>A0A2D6LP70_9ARCH</name>
<evidence type="ECO:0000256" key="3">
    <source>
        <dbReference type="ARBA" id="ARBA00023274"/>
    </source>
</evidence>
<keyword evidence="3 6" id="KW-0687">Ribonucleoprotein</keyword>
<dbReference type="SUPFAM" id="SSF50249">
    <property type="entry name" value="Nucleic acid-binding proteins"/>
    <property type="match status" value="1"/>
</dbReference>
<sequence length="145" mass="16307">MAEGEFAAKSLEKKRRKWRKKDRKHQSKIKMKMGMDKKEDLLETSPQARGIVIEKRGVTAKQPNSGIRKCVRVQLIKNGKQVTALAPKDGAIKFIDEHDEVTIEGIGGAQGGPKGDLWGVKYRVTHVNGISMEMLRTGKKEKVKR</sequence>
<evidence type="ECO:0000256" key="4">
    <source>
        <dbReference type="ARBA" id="ARBA00035314"/>
    </source>
</evidence>
<dbReference type="NCBIfam" id="NF003254">
    <property type="entry name" value="PRK04211.1"/>
    <property type="match status" value="1"/>
</dbReference>
<evidence type="ECO:0000256" key="2">
    <source>
        <dbReference type="ARBA" id="ARBA00022980"/>
    </source>
</evidence>
<reference evidence="10" key="1">
    <citation type="submission" date="2017-09" db="EMBL/GenBank/DDBJ databases">
        <title>The Reconstruction of 2,631 Draft Metagenome-Assembled Genomes from the Global Oceans.</title>
        <authorList>
            <person name="Tully B.J."/>
            <person name="Graham E.D."/>
            <person name="Heidelberg J.F."/>
        </authorList>
    </citation>
    <scope>NUCLEOTIDE SEQUENCE [LARGE SCALE GENOMIC DNA]</scope>
</reference>
<dbReference type="GO" id="GO:0019843">
    <property type="term" value="F:rRNA binding"/>
    <property type="evidence" value="ECO:0007669"/>
    <property type="project" value="UniProtKB-KW"/>
</dbReference>
<comment type="caution">
    <text evidence="9">The sequence shown here is derived from an EMBL/GenBank/DDBJ whole genome shotgun (WGS) entry which is preliminary data.</text>
</comment>
<protein>
    <recommendedName>
        <fullName evidence="4 5">30S ribosomal protein S12</fullName>
    </recommendedName>
</protein>
<evidence type="ECO:0000313" key="10">
    <source>
        <dbReference type="Proteomes" id="UP000226712"/>
    </source>
</evidence>
<dbReference type="InterPro" id="IPR005680">
    <property type="entry name" value="Ribosomal_uS12_euk/arc"/>
</dbReference>
<evidence type="ECO:0000256" key="8">
    <source>
        <dbReference type="SAM" id="MobiDB-lite"/>
    </source>
</evidence>
<dbReference type="GO" id="GO:0003735">
    <property type="term" value="F:structural constituent of ribosome"/>
    <property type="evidence" value="ECO:0007669"/>
    <property type="project" value="UniProtKB-UniRule"/>
</dbReference>
<evidence type="ECO:0000256" key="5">
    <source>
        <dbReference type="NCBIfam" id="TIGR00982"/>
    </source>
</evidence>
<comment type="function">
    <text evidence="7">With S4 and S5 plays an important role in translational accuracy. Located at the interface of the 30S and 50S subunits.</text>
</comment>
<keyword evidence="7" id="KW-0694">RNA-binding</keyword>
<dbReference type="Pfam" id="PF00164">
    <property type="entry name" value="Ribosom_S12_S23"/>
    <property type="match status" value="1"/>
</dbReference>
<dbReference type="PANTHER" id="PTHR11652">
    <property type="entry name" value="30S RIBOSOMAL PROTEIN S12 FAMILY MEMBER"/>
    <property type="match status" value="1"/>
</dbReference>
<dbReference type="FunFam" id="2.40.50.140:FF:000007">
    <property type="entry name" value="40S ribosomal protein S23"/>
    <property type="match status" value="1"/>
</dbReference>